<keyword evidence="2 9" id="KW-1003">Cell membrane</keyword>
<dbReference type="PANTHER" id="PTHR35851">
    <property type="entry name" value="CELL DIVISION PROTEIN FTSQ"/>
    <property type="match status" value="1"/>
</dbReference>
<dbReference type="HOGENOM" id="CLU_064041_2_1_6"/>
<dbReference type="eggNOG" id="COG1589">
    <property type="taxonomic scope" value="Bacteria"/>
</dbReference>
<dbReference type="Proteomes" id="UP000002608">
    <property type="component" value="Chromosome"/>
</dbReference>
<evidence type="ECO:0000256" key="5">
    <source>
        <dbReference type="ARBA" id="ARBA00022692"/>
    </source>
</evidence>
<dbReference type="AlphaFoldDB" id="A8H982"/>
<evidence type="ECO:0000256" key="6">
    <source>
        <dbReference type="ARBA" id="ARBA00022989"/>
    </source>
</evidence>
<dbReference type="PROSITE" id="PS51779">
    <property type="entry name" value="POTRA"/>
    <property type="match status" value="1"/>
</dbReference>
<evidence type="ECO:0000256" key="1">
    <source>
        <dbReference type="ARBA" id="ARBA00004370"/>
    </source>
</evidence>
<gene>
    <name evidence="9" type="primary">ftsQ</name>
    <name evidence="11" type="ordered locus">Spea_3809</name>
</gene>
<keyword evidence="3 9" id="KW-0997">Cell inner membrane</keyword>
<dbReference type="HAMAP" id="MF_00911">
    <property type="entry name" value="FtsQ_subfam"/>
    <property type="match status" value="1"/>
</dbReference>
<dbReference type="Gene3D" id="3.40.50.11690">
    <property type="entry name" value="Cell division protein FtsQ/DivIB"/>
    <property type="match status" value="1"/>
</dbReference>
<keyword evidence="8 9" id="KW-0131">Cell cycle</keyword>
<accession>A8H982</accession>
<organism evidence="11 12">
    <name type="scientific">Shewanella pealeana (strain ATCC 700345 / ANG-SQ1)</name>
    <dbReference type="NCBI Taxonomy" id="398579"/>
    <lineage>
        <taxon>Bacteria</taxon>
        <taxon>Pseudomonadati</taxon>
        <taxon>Pseudomonadota</taxon>
        <taxon>Gammaproteobacteria</taxon>
        <taxon>Alteromonadales</taxon>
        <taxon>Shewanellaceae</taxon>
        <taxon>Shewanella</taxon>
    </lineage>
</organism>
<name>A8H982_SHEPA</name>
<keyword evidence="4 9" id="KW-0132">Cell division</keyword>
<dbReference type="Pfam" id="PF03799">
    <property type="entry name" value="FtsQ_DivIB_C"/>
    <property type="match status" value="1"/>
</dbReference>
<dbReference type="EMBL" id="CP000851">
    <property type="protein sequence ID" value="ABV89119.1"/>
    <property type="molecule type" value="Genomic_DNA"/>
</dbReference>
<dbReference type="InterPro" id="IPR013685">
    <property type="entry name" value="POTRA_FtsQ_type"/>
</dbReference>
<dbReference type="InterPro" id="IPR005548">
    <property type="entry name" value="Cell_div_FtsQ/DivIB_C"/>
</dbReference>
<dbReference type="GO" id="GO:0043093">
    <property type="term" value="P:FtsZ-dependent cytokinesis"/>
    <property type="evidence" value="ECO:0007669"/>
    <property type="project" value="UniProtKB-UniRule"/>
</dbReference>
<evidence type="ECO:0000256" key="3">
    <source>
        <dbReference type="ARBA" id="ARBA00022519"/>
    </source>
</evidence>
<feature type="transmembrane region" description="Helical" evidence="9">
    <location>
        <begin position="27"/>
        <end position="48"/>
    </location>
</feature>
<proteinExistence type="inferred from homology"/>
<dbReference type="Gene3D" id="3.10.20.310">
    <property type="entry name" value="membrane protein fhac"/>
    <property type="match status" value="1"/>
</dbReference>
<reference evidence="11 12" key="1">
    <citation type="submission" date="2007-10" db="EMBL/GenBank/DDBJ databases">
        <title>Complete sequence of Shewanella pealeana ATCC 700345.</title>
        <authorList>
            <consortium name="US DOE Joint Genome Institute"/>
            <person name="Copeland A."/>
            <person name="Lucas S."/>
            <person name="Lapidus A."/>
            <person name="Barry K."/>
            <person name="Glavina del Rio T."/>
            <person name="Dalin E."/>
            <person name="Tice H."/>
            <person name="Pitluck S."/>
            <person name="Chertkov O."/>
            <person name="Brettin T."/>
            <person name="Bruce D."/>
            <person name="Detter J.C."/>
            <person name="Han C."/>
            <person name="Schmutz J."/>
            <person name="Larimer F."/>
            <person name="Land M."/>
            <person name="Hauser L."/>
            <person name="Kyrpides N."/>
            <person name="Kim E."/>
            <person name="Zhao J.-S.Z."/>
            <person name="Manno D."/>
            <person name="Hawari J."/>
            <person name="Richardson P."/>
        </authorList>
    </citation>
    <scope>NUCLEOTIDE SEQUENCE [LARGE SCALE GENOMIC DNA]</scope>
    <source>
        <strain evidence="12">ATCC 700345 / ANG-SQ1</strain>
    </source>
</reference>
<evidence type="ECO:0000313" key="11">
    <source>
        <dbReference type="EMBL" id="ABV89119.1"/>
    </source>
</evidence>
<evidence type="ECO:0000256" key="9">
    <source>
        <dbReference type="HAMAP-Rule" id="MF_00911"/>
    </source>
</evidence>
<evidence type="ECO:0000313" key="12">
    <source>
        <dbReference type="Proteomes" id="UP000002608"/>
    </source>
</evidence>
<dbReference type="GO" id="GO:0032153">
    <property type="term" value="C:cell division site"/>
    <property type="evidence" value="ECO:0007669"/>
    <property type="project" value="UniProtKB-UniRule"/>
</dbReference>
<dbReference type="InterPro" id="IPR045335">
    <property type="entry name" value="FtsQ_C_sf"/>
</dbReference>
<feature type="domain" description="POTRA" evidence="10">
    <location>
        <begin position="60"/>
        <end position="129"/>
    </location>
</feature>
<keyword evidence="12" id="KW-1185">Reference proteome</keyword>
<comment type="function">
    <text evidence="9">Essential cell division protein. May link together the upstream cell division proteins, which are predominantly cytoplasmic, with the downstream cell division proteins, which are predominantly periplasmic. May control correct divisome assembly.</text>
</comment>
<keyword evidence="5 9" id="KW-0812">Transmembrane</keyword>
<dbReference type="KEGG" id="spl:Spea_3809"/>
<keyword evidence="7 9" id="KW-0472">Membrane</keyword>
<dbReference type="InterPro" id="IPR034746">
    <property type="entry name" value="POTRA"/>
</dbReference>
<evidence type="ECO:0000256" key="7">
    <source>
        <dbReference type="ARBA" id="ARBA00023136"/>
    </source>
</evidence>
<sequence>MVAKGSLKVSWREKGQRVRVLLSQADWYLCFGLAFLLCVLIGLSMAVMKLDSVLNDADALPIEAVAINGKRLYTDDSEIQVALQDLMQRSFFSADVNQVQDALEALPWVYQASVRREWPAKLKVYLVEQKPVAHWNGDAWLNIYGEVFDAPAKEGIPNLPFLTGPEEQGKSVLTTYQQLGELLRINGFNLQSLSLSPRHAWHAELNTGIKLELGREDKMARIQRFIHVYPQLAKQEKKVAIVDLRYDTGLAVGWDDAQKESR</sequence>
<dbReference type="Pfam" id="PF08478">
    <property type="entry name" value="POTRA_1"/>
    <property type="match status" value="1"/>
</dbReference>
<evidence type="ECO:0000256" key="4">
    <source>
        <dbReference type="ARBA" id="ARBA00022618"/>
    </source>
</evidence>
<evidence type="ECO:0000259" key="10">
    <source>
        <dbReference type="PROSITE" id="PS51779"/>
    </source>
</evidence>
<dbReference type="InterPro" id="IPR026579">
    <property type="entry name" value="FtsQ"/>
</dbReference>
<comment type="similarity">
    <text evidence="9">Belongs to the FtsQ/DivIB family. FtsQ subfamily.</text>
</comment>
<evidence type="ECO:0000256" key="2">
    <source>
        <dbReference type="ARBA" id="ARBA00022475"/>
    </source>
</evidence>
<comment type="subcellular location">
    <subcellularLocation>
        <location evidence="9">Cell inner membrane</location>
        <topology evidence="9">Single-pass type II membrane protein</topology>
    </subcellularLocation>
    <subcellularLocation>
        <location evidence="1">Membrane</location>
    </subcellularLocation>
    <text evidence="9">Localizes to the division septum.</text>
</comment>
<evidence type="ECO:0000256" key="8">
    <source>
        <dbReference type="ARBA" id="ARBA00023306"/>
    </source>
</evidence>
<protein>
    <recommendedName>
        <fullName evidence="9">Cell division protein FtsQ</fullName>
    </recommendedName>
</protein>
<dbReference type="STRING" id="398579.Spea_3809"/>
<dbReference type="GO" id="GO:0005886">
    <property type="term" value="C:plasma membrane"/>
    <property type="evidence" value="ECO:0007669"/>
    <property type="project" value="UniProtKB-SubCell"/>
</dbReference>
<keyword evidence="6 9" id="KW-1133">Transmembrane helix</keyword>
<dbReference type="GO" id="GO:0090529">
    <property type="term" value="P:cell septum assembly"/>
    <property type="evidence" value="ECO:0007669"/>
    <property type="project" value="InterPro"/>
</dbReference>
<comment type="subunit">
    <text evidence="9">Part of a complex composed of FtsB, FtsL and FtsQ.</text>
</comment>
<dbReference type="PANTHER" id="PTHR35851:SF1">
    <property type="entry name" value="CELL DIVISION PROTEIN FTSQ"/>
    <property type="match status" value="1"/>
</dbReference>